<dbReference type="PROSITE" id="PS51374">
    <property type="entry name" value="NDPK_LIKE"/>
    <property type="match status" value="1"/>
</dbReference>
<dbReference type="InterPro" id="IPR036850">
    <property type="entry name" value="NDK-like_dom_sf"/>
</dbReference>
<dbReference type="SMART" id="SM00562">
    <property type="entry name" value="NDK"/>
    <property type="match status" value="1"/>
</dbReference>
<comment type="caution">
    <text evidence="8">Lacks conserved residue(s) required for the propagation of feature annotation.</text>
</comment>
<dbReference type="Gene3D" id="3.30.70.141">
    <property type="entry name" value="Nucleoside diphosphate kinase-like domain"/>
    <property type="match status" value="1"/>
</dbReference>
<dbReference type="SUPFAM" id="SSF54919">
    <property type="entry name" value="Nucleoside diphosphate kinase, NDK"/>
    <property type="match status" value="1"/>
</dbReference>
<dbReference type="InterPro" id="IPR001564">
    <property type="entry name" value="Nucleoside_diP_kinase"/>
</dbReference>
<keyword evidence="4 10" id="KW-0547">Nucleotide-binding</keyword>
<feature type="domain" description="Nucleoside diphosphate kinase-like" evidence="11">
    <location>
        <begin position="2"/>
        <end position="128"/>
    </location>
</feature>
<evidence type="ECO:0000256" key="5">
    <source>
        <dbReference type="ARBA" id="ARBA00022777"/>
    </source>
</evidence>
<evidence type="ECO:0000313" key="13">
    <source>
        <dbReference type="Proteomes" id="UP000245119"/>
    </source>
</evidence>
<proteinExistence type="inferred from homology"/>
<accession>A0A2T7NR18</accession>
<comment type="caution">
    <text evidence="12">The sequence shown here is derived from an EMBL/GenBank/DDBJ whole genome shotgun (WGS) entry which is preliminary data.</text>
</comment>
<comment type="similarity">
    <text evidence="8 9">Belongs to the NDK family.</text>
</comment>
<evidence type="ECO:0000256" key="3">
    <source>
        <dbReference type="ARBA" id="ARBA00022723"/>
    </source>
</evidence>
<dbReference type="PRINTS" id="PR01243">
    <property type="entry name" value="NUCDPKINASE"/>
</dbReference>
<dbReference type="GO" id="GO:0004550">
    <property type="term" value="F:nucleoside diphosphate kinase activity"/>
    <property type="evidence" value="ECO:0007669"/>
    <property type="project" value="UniProtKB-EC"/>
</dbReference>
<evidence type="ECO:0000256" key="4">
    <source>
        <dbReference type="ARBA" id="ARBA00022741"/>
    </source>
</evidence>
<evidence type="ECO:0000256" key="6">
    <source>
        <dbReference type="ARBA" id="ARBA00022840"/>
    </source>
</evidence>
<reference evidence="12 13" key="1">
    <citation type="submission" date="2018-04" db="EMBL/GenBank/DDBJ databases">
        <title>The genome of golden apple snail Pomacea canaliculata provides insight into stress tolerance and invasive adaptation.</title>
        <authorList>
            <person name="Liu C."/>
            <person name="Liu B."/>
            <person name="Ren Y."/>
            <person name="Zhang Y."/>
            <person name="Wang H."/>
            <person name="Li S."/>
            <person name="Jiang F."/>
            <person name="Yin L."/>
            <person name="Zhang G."/>
            <person name="Qian W."/>
            <person name="Fan W."/>
        </authorList>
    </citation>
    <scope>NUCLEOTIDE SEQUENCE [LARGE SCALE GENOMIC DNA]</scope>
    <source>
        <strain evidence="12">SZHN2017</strain>
        <tissue evidence="12">Muscle</tissue>
    </source>
</reference>
<dbReference type="GO" id="GO:0005524">
    <property type="term" value="F:ATP binding"/>
    <property type="evidence" value="ECO:0007669"/>
    <property type="project" value="UniProtKB-KW"/>
</dbReference>
<protein>
    <recommendedName>
        <fullName evidence="10">Nucleoside diphosphate kinase</fullName>
        <ecNumber evidence="10">2.7.4.6</ecNumber>
    </recommendedName>
</protein>
<comment type="cofactor">
    <cofactor evidence="1">
        <name>Mg(2+)</name>
        <dbReference type="ChEBI" id="CHEBI:18420"/>
    </cofactor>
</comment>
<dbReference type="InterPro" id="IPR023005">
    <property type="entry name" value="Nucleoside_diP_kinase_AS"/>
</dbReference>
<evidence type="ECO:0000259" key="11">
    <source>
        <dbReference type="SMART" id="SM00562"/>
    </source>
</evidence>
<dbReference type="PANTHER" id="PTHR46956:SF1">
    <property type="entry name" value="NUCLEOSIDE DIPHOSPHATE KINASE 6"/>
    <property type="match status" value="1"/>
</dbReference>
<evidence type="ECO:0000256" key="2">
    <source>
        <dbReference type="ARBA" id="ARBA00022679"/>
    </source>
</evidence>
<dbReference type="PROSITE" id="PS00469">
    <property type="entry name" value="NDPK"/>
    <property type="match status" value="1"/>
</dbReference>
<sequence length="165" mass="19162">MPHIVQDIHSTILKNGFYFVKSKHLQMSRERAEQFYEEHKGKFFLNRLVNFMSSGPIWTHVLAREDAIAEWRRIMGPTKVLKTIYEAPHTIRGQYGLTDTRNCAHGSDSEATAQKEIQFFFPEFDIEKWKTDEEPLFQSGKVQFDEKSCEHMPVLQHGTSSQGGL</sequence>
<dbReference type="EMBL" id="PZQS01000010">
    <property type="protein sequence ID" value="PVD23593.1"/>
    <property type="molecule type" value="Genomic_DNA"/>
</dbReference>
<keyword evidence="7" id="KW-0460">Magnesium</keyword>
<keyword evidence="6 10" id="KW-0067">ATP-binding</keyword>
<evidence type="ECO:0000256" key="8">
    <source>
        <dbReference type="PROSITE-ProRule" id="PRU00706"/>
    </source>
</evidence>
<keyword evidence="5 10" id="KW-0418">Kinase</keyword>
<name>A0A2T7NR18_POMCA</name>
<dbReference type="GO" id="GO:0046872">
    <property type="term" value="F:metal ion binding"/>
    <property type="evidence" value="ECO:0007669"/>
    <property type="project" value="UniProtKB-KW"/>
</dbReference>
<evidence type="ECO:0000313" key="12">
    <source>
        <dbReference type="EMBL" id="PVD23593.1"/>
    </source>
</evidence>
<dbReference type="Proteomes" id="UP000245119">
    <property type="component" value="Linkage Group LG10"/>
</dbReference>
<evidence type="ECO:0000256" key="1">
    <source>
        <dbReference type="ARBA" id="ARBA00001946"/>
    </source>
</evidence>
<keyword evidence="2 10" id="KW-0808">Transferase</keyword>
<dbReference type="GO" id="GO:0006228">
    <property type="term" value="P:UTP biosynthetic process"/>
    <property type="evidence" value="ECO:0007669"/>
    <property type="project" value="InterPro"/>
</dbReference>
<keyword evidence="13" id="KW-1185">Reference proteome</keyword>
<organism evidence="12 13">
    <name type="scientific">Pomacea canaliculata</name>
    <name type="common">Golden apple snail</name>
    <dbReference type="NCBI Taxonomy" id="400727"/>
    <lineage>
        <taxon>Eukaryota</taxon>
        <taxon>Metazoa</taxon>
        <taxon>Spiralia</taxon>
        <taxon>Lophotrochozoa</taxon>
        <taxon>Mollusca</taxon>
        <taxon>Gastropoda</taxon>
        <taxon>Caenogastropoda</taxon>
        <taxon>Architaenioglossa</taxon>
        <taxon>Ampullarioidea</taxon>
        <taxon>Ampullariidae</taxon>
        <taxon>Pomacea</taxon>
    </lineage>
</organism>
<dbReference type="InterPro" id="IPR034907">
    <property type="entry name" value="NDK-like_dom"/>
</dbReference>
<dbReference type="Pfam" id="PF00334">
    <property type="entry name" value="NDK"/>
    <property type="match status" value="1"/>
</dbReference>
<dbReference type="EC" id="2.7.4.6" evidence="10"/>
<dbReference type="PANTHER" id="PTHR46956">
    <property type="entry name" value="NUCLEOSIDE DIPHOSPHATE KINASE 6"/>
    <property type="match status" value="1"/>
</dbReference>
<dbReference type="OrthoDB" id="25346at2759"/>
<gene>
    <name evidence="12" type="ORF">C0Q70_16865</name>
</gene>
<evidence type="ECO:0000256" key="10">
    <source>
        <dbReference type="RuleBase" id="RU004013"/>
    </source>
</evidence>
<comment type="catalytic activity">
    <reaction evidence="10">
        <text>a 2'-deoxyribonucleoside 5'-diphosphate + ATP = a 2'-deoxyribonucleoside 5'-triphosphate + ADP</text>
        <dbReference type="Rhea" id="RHEA:44640"/>
        <dbReference type="ChEBI" id="CHEBI:30616"/>
        <dbReference type="ChEBI" id="CHEBI:61560"/>
        <dbReference type="ChEBI" id="CHEBI:73316"/>
        <dbReference type="ChEBI" id="CHEBI:456216"/>
        <dbReference type="EC" id="2.7.4.6"/>
    </reaction>
</comment>
<dbReference type="STRING" id="400727.A0A2T7NR18"/>
<evidence type="ECO:0000256" key="9">
    <source>
        <dbReference type="RuleBase" id="RU004011"/>
    </source>
</evidence>
<dbReference type="GO" id="GO:0006183">
    <property type="term" value="P:GTP biosynthetic process"/>
    <property type="evidence" value="ECO:0007669"/>
    <property type="project" value="InterPro"/>
</dbReference>
<dbReference type="GO" id="GO:0006241">
    <property type="term" value="P:CTP biosynthetic process"/>
    <property type="evidence" value="ECO:0007669"/>
    <property type="project" value="InterPro"/>
</dbReference>
<keyword evidence="3" id="KW-0479">Metal-binding</keyword>
<evidence type="ECO:0000256" key="7">
    <source>
        <dbReference type="ARBA" id="ARBA00022842"/>
    </source>
</evidence>
<dbReference type="InterPro" id="IPR037994">
    <property type="entry name" value="NDPk6"/>
</dbReference>
<dbReference type="AlphaFoldDB" id="A0A2T7NR18"/>